<feature type="transmembrane region" description="Helical" evidence="7">
    <location>
        <begin position="361"/>
        <end position="386"/>
    </location>
</feature>
<comment type="caution">
    <text evidence="7">Lacks conserved residue(s) required for the propagation of feature annotation.</text>
</comment>
<dbReference type="InterPro" id="IPR011657">
    <property type="entry name" value="CNT_C_dom"/>
</dbReference>
<accession>A0A518ALN7</accession>
<dbReference type="Proteomes" id="UP000315750">
    <property type="component" value="Chromosome"/>
</dbReference>
<reference evidence="11 12" key="1">
    <citation type="submission" date="2019-02" db="EMBL/GenBank/DDBJ databases">
        <title>Deep-cultivation of Planctomycetes and their phenomic and genomic characterization uncovers novel biology.</title>
        <authorList>
            <person name="Wiegand S."/>
            <person name="Jogler M."/>
            <person name="Boedeker C."/>
            <person name="Pinto D."/>
            <person name="Vollmers J."/>
            <person name="Rivas-Marin E."/>
            <person name="Kohn T."/>
            <person name="Peeters S.H."/>
            <person name="Heuer A."/>
            <person name="Rast P."/>
            <person name="Oberbeckmann S."/>
            <person name="Bunk B."/>
            <person name="Jeske O."/>
            <person name="Meyerdierks A."/>
            <person name="Storesund J.E."/>
            <person name="Kallscheuer N."/>
            <person name="Luecker S."/>
            <person name="Lage O.M."/>
            <person name="Pohl T."/>
            <person name="Merkel B.J."/>
            <person name="Hornburger P."/>
            <person name="Mueller R.-W."/>
            <person name="Bruemmer F."/>
            <person name="Labrenz M."/>
            <person name="Spormann A.M."/>
            <person name="Op den Camp H."/>
            <person name="Overmann J."/>
            <person name="Amann R."/>
            <person name="Jetten M.S.M."/>
            <person name="Mascher T."/>
            <person name="Medema M.H."/>
            <person name="Devos D.P."/>
            <person name="Kaster A.-K."/>
            <person name="Ovreas L."/>
            <person name="Rohde M."/>
            <person name="Galperin M.Y."/>
            <person name="Jogler C."/>
        </authorList>
    </citation>
    <scope>NUCLEOTIDE SEQUENCE [LARGE SCALE GENOMIC DNA]</scope>
    <source>
        <strain evidence="11 12">Pan181</strain>
    </source>
</reference>
<keyword evidence="7" id="KW-0813">Transport</keyword>
<protein>
    <recommendedName>
        <fullName evidence="7">Nucleoside permease</fullName>
    </recommendedName>
</protein>
<dbReference type="KEGG" id="amuc:Pan181_18410"/>
<dbReference type="InterPro" id="IPR008276">
    <property type="entry name" value="C_nuclsd_transpt"/>
</dbReference>
<comment type="subcellular location">
    <subcellularLocation>
        <location evidence="1">Cell membrane</location>
        <topology evidence="1">Multi-pass membrane protein</topology>
    </subcellularLocation>
</comment>
<keyword evidence="4 7" id="KW-0812">Transmembrane</keyword>
<keyword evidence="5 7" id="KW-1133">Transmembrane helix</keyword>
<dbReference type="RefSeq" id="WP_145246484.1">
    <property type="nucleotide sequence ID" value="NZ_CP036278.1"/>
</dbReference>
<feature type="transmembrane region" description="Helical" evidence="7">
    <location>
        <begin position="398"/>
        <end position="421"/>
    </location>
</feature>
<dbReference type="GO" id="GO:0015293">
    <property type="term" value="F:symporter activity"/>
    <property type="evidence" value="ECO:0007669"/>
    <property type="project" value="TreeGrafter"/>
</dbReference>
<feature type="domain" description="Concentrative nucleoside transporter N-terminal" evidence="8">
    <location>
        <begin position="8"/>
        <end position="78"/>
    </location>
</feature>
<feature type="domain" description="Concentrative nucleoside transporter C-terminal" evidence="9">
    <location>
        <begin position="203"/>
        <end position="415"/>
    </location>
</feature>
<dbReference type="InterPro" id="IPR002668">
    <property type="entry name" value="CNT_N_dom"/>
</dbReference>
<comment type="similarity">
    <text evidence="2 7">Belongs to the concentrative nucleoside transporter (CNT) (TC 2.A.41) family.</text>
</comment>
<evidence type="ECO:0000259" key="8">
    <source>
        <dbReference type="Pfam" id="PF01773"/>
    </source>
</evidence>
<evidence type="ECO:0000259" key="9">
    <source>
        <dbReference type="Pfam" id="PF07662"/>
    </source>
</evidence>
<dbReference type="PANTHER" id="PTHR10590:SF4">
    <property type="entry name" value="SOLUTE CARRIER FAMILY 28 MEMBER 3"/>
    <property type="match status" value="1"/>
</dbReference>
<evidence type="ECO:0000313" key="11">
    <source>
        <dbReference type="EMBL" id="QDU55648.1"/>
    </source>
</evidence>
<dbReference type="Pfam" id="PF01773">
    <property type="entry name" value="Nucleos_tra2_N"/>
    <property type="match status" value="1"/>
</dbReference>
<dbReference type="GO" id="GO:0005337">
    <property type="term" value="F:nucleoside transmembrane transporter activity"/>
    <property type="evidence" value="ECO:0007669"/>
    <property type="project" value="InterPro"/>
</dbReference>
<dbReference type="EMBL" id="CP036278">
    <property type="protein sequence ID" value="QDU55648.1"/>
    <property type="molecule type" value="Genomic_DNA"/>
</dbReference>
<evidence type="ECO:0000256" key="6">
    <source>
        <dbReference type="ARBA" id="ARBA00023136"/>
    </source>
</evidence>
<evidence type="ECO:0000256" key="7">
    <source>
        <dbReference type="RuleBase" id="RU362018"/>
    </source>
</evidence>
<feature type="transmembrane region" description="Helical" evidence="7">
    <location>
        <begin position="175"/>
        <end position="195"/>
    </location>
</feature>
<gene>
    <name evidence="11" type="primary">nupX</name>
    <name evidence="11" type="ORF">Pan181_18410</name>
</gene>
<name>A0A518ALN7_9BACT</name>
<dbReference type="Pfam" id="PF07662">
    <property type="entry name" value="Nucleos_tra2_C"/>
    <property type="match status" value="1"/>
</dbReference>
<dbReference type="OrthoDB" id="9766455at2"/>
<evidence type="ECO:0000313" key="12">
    <source>
        <dbReference type="Proteomes" id="UP000315750"/>
    </source>
</evidence>
<evidence type="ECO:0000259" key="10">
    <source>
        <dbReference type="Pfam" id="PF07670"/>
    </source>
</evidence>
<sequence length="425" mass="45032">MERLVSVLGLVVMIALAWAMSPHRNRIPWRVVAGGLGLQFVFALLILRTTTGLEFFEWLGTLFQGMMNFVDEGSAVLFALNGSPEDIGSTPRLALLSAFAFGVLPTIIFFSSLMSVLYHLGIMQLVVRGLAFVMQKTLGTSGAETLSAAANIFVGQTEAPLVVRPYVGKMTMSELMVVMVGGFATIAGGVMAIYVRMGISAGHLMTASVISAPAALLIAKVMQPEVETPETMGKTASHMERKTGNVIEAAAEGASAGLHLALNVGAMLIAFVALVAMLNFLIGYAGQQFGFTGDAVWTLEKGFGYVFYPFAWLMGIASDDCFQAGQVLGTKMVLNEFVAYDQLKTYAENEAFHDAEHTKTILTYALCGFANFSSIGIQLGGIGGIAPERRGDLAKLGLRAMLGGTLAAFMTACIASLLYVAPAAG</sequence>
<feature type="transmembrane region" description="Helical" evidence="7">
    <location>
        <begin position="260"/>
        <end position="282"/>
    </location>
</feature>
<feature type="transmembrane region" description="Helical" evidence="7">
    <location>
        <begin position="93"/>
        <end position="118"/>
    </location>
</feature>
<dbReference type="PANTHER" id="PTHR10590">
    <property type="entry name" value="SODIUM/NUCLEOSIDE COTRANSPORTER"/>
    <property type="match status" value="1"/>
</dbReference>
<proteinExistence type="inferred from homology"/>
<organism evidence="11 12">
    <name type="scientific">Aeoliella mucimassa</name>
    <dbReference type="NCBI Taxonomy" id="2527972"/>
    <lineage>
        <taxon>Bacteria</taxon>
        <taxon>Pseudomonadati</taxon>
        <taxon>Planctomycetota</taxon>
        <taxon>Planctomycetia</taxon>
        <taxon>Pirellulales</taxon>
        <taxon>Lacipirellulaceae</taxon>
        <taxon>Aeoliella</taxon>
    </lineage>
</organism>
<evidence type="ECO:0000256" key="5">
    <source>
        <dbReference type="ARBA" id="ARBA00022989"/>
    </source>
</evidence>
<feature type="transmembrane region" description="Helical" evidence="7">
    <location>
        <begin position="29"/>
        <end position="47"/>
    </location>
</feature>
<dbReference type="AlphaFoldDB" id="A0A518ALN7"/>
<evidence type="ECO:0000256" key="1">
    <source>
        <dbReference type="ARBA" id="ARBA00004651"/>
    </source>
</evidence>
<evidence type="ECO:0000256" key="3">
    <source>
        <dbReference type="ARBA" id="ARBA00022475"/>
    </source>
</evidence>
<feature type="domain" description="Nucleoside transporter/FeoB GTPase Gate" evidence="10">
    <location>
        <begin position="101"/>
        <end position="198"/>
    </location>
</feature>
<keyword evidence="3" id="KW-1003">Cell membrane</keyword>
<evidence type="ECO:0000256" key="2">
    <source>
        <dbReference type="ARBA" id="ARBA00009033"/>
    </source>
</evidence>
<keyword evidence="12" id="KW-1185">Reference proteome</keyword>
<dbReference type="Pfam" id="PF07670">
    <property type="entry name" value="Gate"/>
    <property type="match status" value="1"/>
</dbReference>
<dbReference type="InterPro" id="IPR018270">
    <property type="entry name" value="C_nuclsd_transpt_met_bac"/>
</dbReference>
<dbReference type="GO" id="GO:0005886">
    <property type="term" value="C:plasma membrane"/>
    <property type="evidence" value="ECO:0007669"/>
    <property type="project" value="UniProtKB-SubCell"/>
</dbReference>
<evidence type="ECO:0000256" key="4">
    <source>
        <dbReference type="ARBA" id="ARBA00022692"/>
    </source>
</evidence>
<dbReference type="NCBIfam" id="TIGR00804">
    <property type="entry name" value="nupC"/>
    <property type="match status" value="1"/>
</dbReference>
<keyword evidence="6 7" id="KW-0472">Membrane</keyword>
<dbReference type="InterPro" id="IPR011642">
    <property type="entry name" value="Gate_dom"/>
</dbReference>